<feature type="transmembrane region" description="Helical" evidence="1">
    <location>
        <begin position="6"/>
        <end position="23"/>
    </location>
</feature>
<dbReference type="NCBIfam" id="NF041644">
    <property type="entry name" value="CBO0543_fam"/>
    <property type="match status" value="1"/>
</dbReference>
<proteinExistence type="predicted"/>
<dbReference type="AlphaFoldDB" id="A0A1I0GL44"/>
<dbReference type="RefSeq" id="WP_090872251.1">
    <property type="nucleotide sequence ID" value="NZ_FOHE01000022.1"/>
</dbReference>
<feature type="transmembrane region" description="Helical" evidence="1">
    <location>
        <begin position="35"/>
        <end position="56"/>
    </location>
</feature>
<accession>A0A1I0GL44</accession>
<dbReference type="Proteomes" id="UP000198618">
    <property type="component" value="Unassembled WGS sequence"/>
</dbReference>
<dbReference type="InterPro" id="IPR048147">
    <property type="entry name" value="CBO0543-like"/>
</dbReference>
<evidence type="ECO:0000313" key="2">
    <source>
        <dbReference type="EMBL" id="SET71677.1"/>
    </source>
</evidence>
<dbReference type="STRING" id="930131.SAMN05216389_12260"/>
<dbReference type="EMBL" id="FOHE01000022">
    <property type="protein sequence ID" value="SET71677.1"/>
    <property type="molecule type" value="Genomic_DNA"/>
</dbReference>
<gene>
    <name evidence="2" type="ORF">SAMN05216389_12260</name>
</gene>
<sequence length="160" mass="19271">MNFDYYVMILFWIVIPIILWKVIPRSRIREAIAALLVFQMLTWLFSIGLTYAGLLYSPIRFFEEATTINFTMEYLLFPSVAVLFYLKFPQNANFTRRMVHYLFWVGVILSIMILLGTFTNLMVVRLDHLIRSFFNFLIELWICRHYVLWVTEQFETKRVS</sequence>
<evidence type="ECO:0000313" key="3">
    <source>
        <dbReference type="Proteomes" id="UP000198618"/>
    </source>
</evidence>
<reference evidence="2 3" key="1">
    <citation type="submission" date="2016-10" db="EMBL/GenBank/DDBJ databases">
        <authorList>
            <person name="de Groot N.N."/>
        </authorList>
    </citation>
    <scope>NUCLEOTIDE SEQUENCE [LARGE SCALE GENOMIC DNA]</scope>
    <source>
        <strain evidence="2 3">IBRC-M 10780</strain>
    </source>
</reference>
<keyword evidence="1" id="KW-1133">Transmembrane helix</keyword>
<keyword evidence="3" id="KW-1185">Reference proteome</keyword>
<evidence type="ECO:0000256" key="1">
    <source>
        <dbReference type="SAM" id="Phobius"/>
    </source>
</evidence>
<name>A0A1I0GL44_9BACI</name>
<feature type="transmembrane region" description="Helical" evidence="1">
    <location>
        <begin position="98"/>
        <end position="123"/>
    </location>
</feature>
<feature type="transmembrane region" description="Helical" evidence="1">
    <location>
        <begin position="68"/>
        <end position="86"/>
    </location>
</feature>
<keyword evidence="1" id="KW-0812">Transmembrane</keyword>
<keyword evidence="1" id="KW-0472">Membrane</keyword>
<protein>
    <submittedName>
        <fullName evidence="2">Uncharacterized protein</fullName>
    </submittedName>
</protein>
<dbReference type="OrthoDB" id="2664017at2"/>
<organism evidence="2 3">
    <name type="scientific">Oceanobacillus limi</name>
    <dbReference type="NCBI Taxonomy" id="930131"/>
    <lineage>
        <taxon>Bacteria</taxon>
        <taxon>Bacillati</taxon>
        <taxon>Bacillota</taxon>
        <taxon>Bacilli</taxon>
        <taxon>Bacillales</taxon>
        <taxon>Bacillaceae</taxon>
        <taxon>Oceanobacillus</taxon>
    </lineage>
</organism>